<dbReference type="eggNOG" id="COG4932">
    <property type="taxonomic scope" value="Bacteria"/>
</dbReference>
<comment type="similarity">
    <text evidence="1">Belongs to the ice-binding protein family.</text>
</comment>
<name>A4C1F8_9FLAO</name>
<dbReference type="InterPro" id="IPR025193">
    <property type="entry name" value="DUF4114"/>
</dbReference>
<dbReference type="Pfam" id="PF11999">
    <property type="entry name" value="Ice_binding"/>
    <property type="match status" value="1"/>
</dbReference>
<proteinExistence type="inferred from homology"/>
<evidence type="ECO:0000313" key="5">
    <source>
        <dbReference type="Proteomes" id="UP000003053"/>
    </source>
</evidence>
<dbReference type="NCBIfam" id="TIGR04183">
    <property type="entry name" value="Por_Secre_tail"/>
    <property type="match status" value="1"/>
</dbReference>
<sequence>MKNLTFIVVLTLIVSTNAQIYHPFETVYANDIESFLGTTALGSQEIFVNTPSIVAFTKINKNKGNLARDLLNINVGSDLKSVQDQENKTQKSNLLPALGKLASVTYDFGTAANFIIFSGAGAVANTGVSTFTGNVGSHAGAIAGFGAPTILDGTIENANPETLQAAIDLAAACIQLQNTATTVANHIVNYGNGETLVPGVYSAGAAATLTGALTLDAEGDSDAVFIFKIGGAFAAAAGSSIILTNGASSENVYWIAIGAVALGAGASMFGTFIGYPGAVSAVGGVALEGRLYATAGAIAVDNMAAALPVAALSYNYLGTYSSNGTPFYLEDPSDLVSAATQEAIDNSLPNDYPVPDYNPQYITSSYDTSLKIEGDTDVWVTFVSEGVDAKNVLGFYTYDLNNPSATAPTKDEITIIFPNISALASGGGLQIGDKVNIGTFGAGTGIGWVLLADAWNSTDGSIGDSAWELYSNSDYNPESLASLRFHNVLLEDAVNERIVLGFEDAKRDDISCDNDFNDAIFYITASAYQEINTNNFADINSAYDVSSGNDGGLESNGSLASLIAKRNFIRKKEGQSLKYLENQKEFVKSNFSEKQRGRSLIQYLPTTGMYRTETAFISSPDDLLGFTNADEVLSVDYYKNAMRVSAVFATSTSGKIYNHSKVICDRLNNGSLEDVRTVVTRGHQIISSTIKRATGEIEYTLSFSIKLNSLENELFSFWNIDQYPIGNYQNFQIWGSSFSQVFSIANYIIDQHTKQHGLVSTAIENVTPNIFVRSGAYLNGFINLNIINKTKERAVYFYGSFAETEVSNRSVMNNSFALTGNYNDILSIETGIIFDIGFALQKDSNAQKDALYLADGPWGLDYLEDYATVRDFEITTSDIEYNDALYAVDRNVFVSGNVKGNINLFRHLLPGDQNLKMTAYNSINFSMTNNESVELIIMQEEDRAWEHRIRYVIPPNSTEQFFSIPFSDFTDNTGNSVQIKNIKTVVYSIIGDYLNSIPFEMSVKKLSFGSQDMLSAQDVNIEKNRQLLNYPNPFKYSTTIRLKSPSPHVFIQVFDVLGRTVDFQKIPTGHDFQSVYYSIPKLASGIYKYRLKDVRNKIAVGTFLIN</sequence>
<evidence type="ECO:0000256" key="1">
    <source>
        <dbReference type="ARBA" id="ARBA00005445"/>
    </source>
</evidence>
<evidence type="ECO:0000256" key="2">
    <source>
        <dbReference type="ARBA" id="ARBA00022729"/>
    </source>
</evidence>
<protein>
    <recommendedName>
        <fullName evidence="3">DUF4114 domain-containing protein</fullName>
    </recommendedName>
</protein>
<dbReference type="InterPro" id="IPR021884">
    <property type="entry name" value="Ice-bd_prot"/>
</dbReference>
<reference evidence="4 5" key="1">
    <citation type="submission" date="2006-02" db="EMBL/GenBank/DDBJ databases">
        <authorList>
            <person name="Murray A."/>
            <person name="Staley J."/>
            <person name="Ferriera S."/>
            <person name="Johnson J."/>
            <person name="Kravitz S."/>
            <person name="Halpern A."/>
            <person name="Remington K."/>
            <person name="Beeson K."/>
            <person name="Tran B."/>
            <person name="Rogers Y.-H."/>
            <person name="Friedman R."/>
            <person name="Venter J.C."/>
        </authorList>
    </citation>
    <scope>NUCLEOTIDE SEQUENCE [LARGE SCALE GENOMIC DNA]</scope>
    <source>
        <strain evidence="4 5">23-P</strain>
    </source>
</reference>
<dbReference type="HOGENOM" id="CLU_009526_0_0_10"/>
<evidence type="ECO:0000313" key="4">
    <source>
        <dbReference type="EMBL" id="EAR11961.1"/>
    </source>
</evidence>
<organism evidence="4 5">
    <name type="scientific">Polaribacter irgensii 23-P</name>
    <dbReference type="NCBI Taxonomy" id="313594"/>
    <lineage>
        <taxon>Bacteria</taxon>
        <taxon>Pseudomonadati</taxon>
        <taxon>Bacteroidota</taxon>
        <taxon>Flavobacteriia</taxon>
        <taxon>Flavobacteriales</taxon>
        <taxon>Flavobacteriaceae</taxon>
    </lineage>
</organism>
<dbReference type="RefSeq" id="WP_004570921.1">
    <property type="nucleotide sequence ID" value="NZ_CH724148.1"/>
</dbReference>
<dbReference type="AlphaFoldDB" id="A4C1F8"/>
<keyword evidence="5" id="KW-1185">Reference proteome</keyword>
<dbReference type="OrthoDB" id="1204817at2"/>
<feature type="domain" description="DUF4114" evidence="3">
    <location>
        <begin position="440"/>
        <end position="525"/>
    </location>
</feature>
<gene>
    <name evidence="4" type="ORF">PI23P_11527</name>
</gene>
<dbReference type="eggNOG" id="COG1196">
    <property type="taxonomic scope" value="Bacteria"/>
</dbReference>
<evidence type="ECO:0000259" key="3">
    <source>
        <dbReference type="Pfam" id="PF13448"/>
    </source>
</evidence>
<comment type="caution">
    <text evidence="4">The sequence shown here is derived from an EMBL/GenBank/DDBJ whole genome shotgun (WGS) entry which is preliminary data.</text>
</comment>
<keyword evidence="2" id="KW-0732">Signal</keyword>
<dbReference type="Proteomes" id="UP000003053">
    <property type="component" value="Unassembled WGS sequence"/>
</dbReference>
<dbReference type="EMBL" id="AAOG01000003">
    <property type="protein sequence ID" value="EAR11961.1"/>
    <property type="molecule type" value="Genomic_DNA"/>
</dbReference>
<dbReference type="Pfam" id="PF13448">
    <property type="entry name" value="DUF4114"/>
    <property type="match status" value="1"/>
</dbReference>
<accession>A4C1F8</accession>
<dbReference type="InterPro" id="IPR026444">
    <property type="entry name" value="Secre_tail"/>
</dbReference>
<dbReference type="STRING" id="313594.PI23P_11527"/>
<dbReference type="eggNOG" id="COG3391">
    <property type="taxonomic scope" value="Bacteria"/>
</dbReference>